<name>A0A3S4FMN5_SERRU</name>
<gene>
    <name evidence="1" type="ORF">NCTC9419_00431</name>
</gene>
<reference evidence="1 2" key="1">
    <citation type="submission" date="2018-12" db="EMBL/GenBank/DDBJ databases">
        <authorList>
            <consortium name="Pathogen Informatics"/>
        </authorList>
    </citation>
    <scope>NUCLEOTIDE SEQUENCE [LARGE SCALE GENOMIC DNA]</scope>
    <source>
        <strain evidence="1 2">NCTC9419</strain>
    </source>
</reference>
<dbReference type="InterPro" id="IPR058064">
    <property type="entry name" value="STM2901-like"/>
</dbReference>
<organism evidence="1 2">
    <name type="scientific">Serratia rubidaea</name>
    <name type="common">Serratia marinorubra</name>
    <dbReference type="NCBI Taxonomy" id="61652"/>
    <lineage>
        <taxon>Bacteria</taxon>
        <taxon>Pseudomonadati</taxon>
        <taxon>Pseudomonadota</taxon>
        <taxon>Gammaproteobacteria</taxon>
        <taxon>Enterobacterales</taxon>
        <taxon>Yersiniaceae</taxon>
        <taxon>Serratia</taxon>
    </lineage>
</organism>
<evidence type="ECO:0000313" key="1">
    <source>
        <dbReference type="EMBL" id="VEA68427.1"/>
    </source>
</evidence>
<dbReference type="EMBL" id="LR134155">
    <property type="protein sequence ID" value="VEA68427.1"/>
    <property type="molecule type" value="Genomic_DNA"/>
</dbReference>
<dbReference type="NCBIfam" id="NF045926">
    <property type="entry name" value="STM2901_fam"/>
    <property type="match status" value="1"/>
</dbReference>
<dbReference type="InterPro" id="IPR058522">
    <property type="entry name" value="DUF8209"/>
</dbReference>
<dbReference type="AlphaFoldDB" id="A0A3S4FMN5"/>
<dbReference type="Proteomes" id="UP000271603">
    <property type="component" value="Chromosome"/>
</dbReference>
<accession>A0A3S4FMN5</accession>
<dbReference type="Pfam" id="PF26636">
    <property type="entry name" value="DUF8209"/>
    <property type="match status" value="1"/>
</dbReference>
<proteinExistence type="predicted"/>
<evidence type="ECO:0000313" key="2">
    <source>
        <dbReference type="Proteomes" id="UP000271603"/>
    </source>
</evidence>
<sequence length="154" mass="17246">MDTVEELGGTYFYKGYGNLNNQQLFWLIWVDAFSQHAGLEFSAAAMILSGYPFIGTRGKPDPATKGTSIASVVSRKVLPNIRLPTGVVIPTLVGRSLKDLHVSYTNQVRTAVGRNIPWIGYAMAAYTVFAINRDVKETYNRIARPEHRIAWTYF</sequence>
<protein>
    <submittedName>
        <fullName evidence="1">Uncharacterized protein</fullName>
    </submittedName>
</protein>